<accession>A0ABW5HG58</accession>
<evidence type="ECO:0000313" key="2">
    <source>
        <dbReference type="EMBL" id="MFD2472107.1"/>
    </source>
</evidence>
<dbReference type="InterPro" id="IPR029058">
    <property type="entry name" value="AB_hydrolase_fold"/>
</dbReference>
<name>A0ABW5HG58_9PSEU</name>
<protein>
    <submittedName>
        <fullName evidence="2">Alpha/beta fold hydrolase</fullName>
    </submittedName>
</protein>
<dbReference type="InterPro" id="IPR050471">
    <property type="entry name" value="AB_hydrolase"/>
</dbReference>
<gene>
    <name evidence="2" type="ORF">ACFSVL_32250</name>
</gene>
<evidence type="ECO:0000313" key="3">
    <source>
        <dbReference type="Proteomes" id="UP001597483"/>
    </source>
</evidence>
<dbReference type="Proteomes" id="UP001597483">
    <property type="component" value="Unassembled WGS sequence"/>
</dbReference>
<dbReference type="RefSeq" id="WP_378309503.1">
    <property type="nucleotide sequence ID" value="NZ_JBHUKS010000026.1"/>
</dbReference>
<keyword evidence="2" id="KW-0378">Hydrolase</keyword>
<dbReference type="PANTHER" id="PTHR43433:SF5">
    <property type="entry name" value="AB HYDROLASE-1 DOMAIN-CONTAINING PROTEIN"/>
    <property type="match status" value="1"/>
</dbReference>
<dbReference type="PRINTS" id="PR00111">
    <property type="entry name" value="ABHYDROLASE"/>
</dbReference>
<feature type="domain" description="AB hydrolase-1" evidence="1">
    <location>
        <begin position="36"/>
        <end position="255"/>
    </location>
</feature>
<evidence type="ECO:0000259" key="1">
    <source>
        <dbReference type="Pfam" id="PF12697"/>
    </source>
</evidence>
<proteinExistence type="predicted"/>
<comment type="caution">
    <text evidence="2">The sequence shown here is derived from an EMBL/GenBank/DDBJ whole genome shotgun (WGS) entry which is preliminary data.</text>
</comment>
<dbReference type="EMBL" id="JBHUKS010000026">
    <property type="protein sequence ID" value="MFD2472107.1"/>
    <property type="molecule type" value="Genomic_DNA"/>
</dbReference>
<dbReference type="SUPFAM" id="SSF53474">
    <property type="entry name" value="alpha/beta-Hydrolases"/>
    <property type="match status" value="1"/>
</dbReference>
<dbReference type="PANTHER" id="PTHR43433">
    <property type="entry name" value="HYDROLASE, ALPHA/BETA FOLD FAMILY PROTEIN"/>
    <property type="match status" value="1"/>
</dbReference>
<keyword evidence="3" id="KW-1185">Reference proteome</keyword>
<sequence length="268" mass="28432">MSVGAGTVVAMDVRTVVVAGAALSVELSGRGTSPPLLLLHGGMGSTADFAELVPLLARDRRVICLDSRGHGRSTLGDVPLSYQRLERDALAVLDELGVARADVAGFSDGGIAGLRLAAHQPERVGTLFTIGSDWTLPEASRAFLAQVTPRWWRDRNPNGPYSEAAYTAKNPEPDFDRLVRENVTMWIDDTSATGYPGEDIRRISAPVVMIRGADDRLSSHDLAVALQQMLPGSALHELPDAGHEVAASRPVALAEIVLAAGQGQARTV</sequence>
<dbReference type="Gene3D" id="3.40.50.1820">
    <property type="entry name" value="alpha/beta hydrolase"/>
    <property type="match status" value="1"/>
</dbReference>
<organism evidence="2 3">
    <name type="scientific">Amycolatopsis silviterrae</name>
    <dbReference type="NCBI Taxonomy" id="1656914"/>
    <lineage>
        <taxon>Bacteria</taxon>
        <taxon>Bacillati</taxon>
        <taxon>Actinomycetota</taxon>
        <taxon>Actinomycetes</taxon>
        <taxon>Pseudonocardiales</taxon>
        <taxon>Pseudonocardiaceae</taxon>
        <taxon>Amycolatopsis</taxon>
    </lineage>
</organism>
<dbReference type="InterPro" id="IPR000073">
    <property type="entry name" value="AB_hydrolase_1"/>
</dbReference>
<dbReference type="Pfam" id="PF12697">
    <property type="entry name" value="Abhydrolase_6"/>
    <property type="match status" value="1"/>
</dbReference>
<dbReference type="GO" id="GO:0016787">
    <property type="term" value="F:hydrolase activity"/>
    <property type="evidence" value="ECO:0007669"/>
    <property type="project" value="UniProtKB-KW"/>
</dbReference>
<reference evidence="3" key="1">
    <citation type="journal article" date="2019" name="Int. J. Syst. Evol. Microbiol.">
        <title>The Global Catalogue of Microorganisms (GCM) 10K type strain sequencing project: providing services to taxonomists for standard genome sequencing and annotation.</title>
        <authorList>
            <consortium name="The Broad Institute Genomics Platform"/>
            <consortium name="The Broad Institute Genome Sequencing Center for Infectious Disease"/>
            <person name="Wu L."/>
            <person name="Ma J."/>
        </authorList>
    </citation>
    <scope>NUCLEOTIDE SEQUENCE [LARGE SCALE GENOMIC DNA]</scope>
    <source>
        <strain evidence="3">CGMCC 4.7641</strain>
    </source>
</reference>